<accession>A0A835KIQ4</accession>
<proteinExistence type="predicted"/>
<evidence type="ECO:0000313" key="3">
    <source>
        <dbReference type="EMBL" id="KAF8731713.1"/>
    </source>
</evidence>
<evidence type="ECO:0000313" key="4">
    <source>
        <dbReference type="Proteomes" id="UP000636709"/>
    </source>
</evidence>
<organism evidence="3 4">
    <name type="scientific">Digitaria exilis</name>
    <dbReference type="NCBI Taxonomy" id="1010633"/>
    <lineage>
        <taxon>Eukaryota</taxon>
        <taxon>Viridiplantae</taxon>
        <taxon>Streptophyta</taxon>
        <taxon>Embryophyta</taxon>
        <taxon>Tracheophyta</taxon>
        <taxon>Spermatophyta</taxon>
        <taxon>Magnoliopsida</taxon>
        <taxon>Liliopsida</taxon>
        <taxon>Poales</taxon>
        <taxon>Poaceae</taxon>
        <taxon>PACMAD clade</taxon>
        <taxon>Panicoideae</taxon>
        <taxon>Panicodae</taxon>
        <taxon>Paniceae</taxon>
        <taxon>Anthephorinae</taxon>
        <taxon>Digitaria</taxon>
    </lineage>
</organism>
<dbReference type="Proteomes" id="UP000636709">
    <property type="component" value="Unassembled WGS sequence"/>
</dbReference>
<feature type="signal peptide" evidence="2">
    <location>
        <begin position="1"/>
        <end position="28"/>
    </location>
</feature>
<dbReference type="InterPro" id="IPR019734">
    <property type="entry name" value="TPR_rpt"/>
</dbReference>
<evidence type="ECO:0000256" key="1">
    <source>
        <dbReference type="PROSITE-ProRule" id="PRU00339"/>
    </source>
</evidence>
<feature type="chain" id="PRO_5032583508" evidence="2">
    <location>
        <begin position="29"/>
        <end position="279"/>
    </location>
</feature>
<protein>
    <submittedName>
        <fullName evidence="3">Uncharacterized protein</fullName>
    </submittedName>
</protein>
<dbReference type="PROSITE" id="PS50005">
    <property type="entry name" value="TPR"/>
    <property type="match status" value="1"/>
</dbReference>
<keyword evidence="4" id="KW-1185">Reference proteome</keyword>
<keyword evidence="1" id="KW-0802">TPR repeat</keyword>
<keyword evidence="2" id="KW-0732">Signal</keyword>
<comment type="caution">
    <text evidence="3">The sequence shown here is derived from an EMBL/GenBank/DDBJ whole genome shotgun (WGS) entry which is preliminary data.</text>
</comment>
<evidence type="ECO:0000256" key="2">
    <source>
        <dbReference type="SAM" id="SignalP"/>
    </source>
</evidence>
<reference evidence="3" key="1">
    <citation type="submission" date="2020-07" db="EMBL/GenBank/DDBJ databases">
        <title>Genome sequence and genetic diversity analysis of an under-domesticated orphan crop, white fonio (Digitaria exilis).</title>
        <authorList>
            <person name="Bennetzen J.L."/>
            <person name="Chen S."/>
            <person name="Ma X."/>
            <person name="Wang X."/>
            <person name="Yssel A.E.J."/>
            <person name="Chaluvadi S.R."/>
            <person name="Johnson M."/>
            <person name="Gangashetty P."/>
            <person name="Hamidou F."/>
            <person name="Sanogo M.D."/>
            <person name="Zwaenepoel A."/>
            <person name="Wallace J."/>
            <person name="Van De Peer Y."/>
            <person name="Van Deynze A."/>
        </authorList>
    </citation>
    <scope>NUCLEOTIDE SEQUENCE</scope>
    <source>
        <tissue evidence="3">Leaves</tissue>
    </source>
</reference>
<dbReference type="AlphaFoldDB" id="A0A835KIQ4"/>
<sequence>MAPRVRRLLLGDAAVVLLGAAVHSSTEARKVRRHLRHGQDGPLFPMMRTDLIDASRAMLSAVLLRAPPLSGERLRAAERGVARALADGDGSGAGATDLRLLLALLAARDGRFDEAIRRYGEAAQGDPSDHRPKALGHVLCLMTGRPVGDLRWEDADDIPRALAGDAAKVAQLFALVDELVVAAALGGAPFAIRPEEEGGFLPQSNLGVVRSAADRAGVGLAVALRDDEMPVAKRLQLAALRAFLHVSVESLFKTTTVFVAKFAKPKEGEDQESDKEAAA</sequence>
<dbReference type="OrthoDB" id="10600950at2759"/>
<feature type="repeat" description="TPR" evidence="1">
    <location>
        <begin position="96"/>
        <end position="129"/>
    </location>
</feature>
<name>A0A835KIQ4_9POAL</name>
<gene>
    <name evidence="3" type="ORF">HU200_015644</name>
</gene>
<dbReference type="EMBL" id="JACEFO010001605">
    <property type="protein sequence ID" value="KAF8731713.1"/>
    <property type="molecule type" value="Genomic_DNA"/>
</dbReference>